<evidence type="ECO:0000256" key="1">
    <source>
        <dbReference type="SAM" id="Phobius"/>
    </source>
</evidence>
<keyword evidence="3" id="KW-1185">Reference proteome</keyword>
<feature type="transmembrane region" description="Helical" evidence="1">
    <location>
        <begin position="36"/>
        <end position="62"/>
    </location>
</feature>
<organism evidence="2 3">
    <name type="scientific">Capnocytophaga leadbetteri</name>
    <dbReference type="NCBI Taxonomy" id="327575"/>
    <lineage>
        <taxon>Bacteria</taxon>
        <taxon>Pseudomonadati</taxon>
        <taxon>Bacteroidota</taxon>
        <taxon>Flavobacteriia</taxon>
        <taxon>Flavobacteriales</taxon>
        <taxon>Flavobacteriaceae</taxon>
        <taxon>Capnocytophaga</taxon>
    </lineage>
</organism>
<sequence>MNRSLKYLLLYLIALLPIAAGLYYTANYYINEQGIALFYSAAQIAGVHSGLSLVLFAIILAVNSWQPTYTAFAFMGALVVRLILVVIAALPLATAASLYPYHEALFIIIPSFVMIALEAVFTIRKLAD</sequence>
<feature type="transmembrane region" description="Helical" evidence="1">
    <location>
        <begin position="104"/>
        <end position="123"/>
    </location>
</feature>
<name>A0A250F8W5_9FLAO</name>
<accession>A0A250F8W5</accession>
<dbReference type="EMBL" id="CP022384">
    <property type="protein sequence ID" value="ATA81563.1"/>
    <property type="molecule type" value="Genomic_DNA"/>
</dbReference>
<gene>
    <name evidence="2" type="ORF">CGC53_03980</name>
</gene>
<keyword evidence="1" id="KW-0472">Membrane</keyword>
<evidence type="ECO:0000313" key="2">
    <source>
        <dbReference type="EMBL" id="ATA81563.1"/>
    </source>
</evidence>
<feature type="transmembrane region" description="Helical" evidence="1">
    <location>
        <begin position="7"/>
        <end position="30"/>
    </location>
</feature>
<dbReference type="KEGG" id="clk:CGC53_03980"/>
<dbReference type="Proteomes" id="UP000217276">
    <property type="component" value="Chromosome"/>
</dbReference>
<protein>
    <submittedName>
        <fullName evidence="2">Uncharacterized protein</fullName>
    </submittedName>
</protein>
<dbReference type="RefSeq" id="WP_095913497.1">
    <property type="nucleotide sequence ID" value="NZ_CAJPPO010000008.1"/>
</dbReference>
<reference evidence="3" key="1">
    <citation type="submission" date="2017-06" db="EMBL/GenBank/DDBJ databases">
        <title>Capnocytophaga spp. assemblies.</title>
        <authorList>
            <person name="Gulvik C.A."/>
        </authorList>
    </citation>
    <scope>NUCLEOTIDE SEQUENCE [LARGE SCALE GENOMIC DNA]</scope>
    <source>
        <strain evidence="3">H6253</strain>
    </source>
</reference>
<feature type="transmembrane region" description="Helical" evidence="1">
    <location>
        <begin position="69"/>
        <end position="92"/>
    </location>
</feature>
<evidence type="ECO:0000313" key="3">
    <source>
        <dbReference type="Proteomes" id="UP000217276"/>
    </source>
</evidence>
<dbReference type="AlphaFoldDB" id="A0A250F8W5"/>
<keyword evidence="1" id="KW-1133">Transmembrane helix</keyword>
<proteinExistence type="predicted"/>
<keyword evidence="1" id="KW-0812">Transmembrane</keyword>